<evidence type="ECO:0000313" key="2">
    <source>
        <dbReference type="EMBL" id="QCX01252.1"/>
    </source>
</evidence>
<keyword evidence="3" id="KW-1185">Reference proteome</keyword>
<protein>
    <submittedName>
        <fullName evidence="2">DUF4097 domain-containing protein</fullName>
    </submittedName>
</protein>
<gene>
    <name evidence="2" type="ORF">FGM00_14455</name>
</gene>
<evidence type="ECO:0000256" key="1">
    <source>
        <dbReference type="SAM" id="SignalP"/>
    </source>
</evidence>
<accession>A0A5B7SSR6</accession>
<organism evidence="2 3">
    <name type="scientific">Aggregatimonas sangjinii</name>
    <dbReference type="NCBI Taxonomy" id="2583587"/>
    <lineage>
        <taxon>Bacteria</taxon>
        <taxon>Pseudomonadati</taxon>
        <taxon>Bacteroidota</taxon>
        <taxon>Flavobacteriia</taxon>
        <taxon>Flavobacteriales</taxon>
        <taxon>Flavobacteriaceae</taxon>
        <taxon>Aggregatimonas</taxon>
    </lineage>
</organism>
<evidence type="ECO:0000313" key="3">
    <source>
        <dbReference type="Proteomes" id="UP000310017"/>
    </source>
</evidence>
<dbReference type="RefSeq" id="WP_138853591.1">
    <property type="nucleotide sequence ID" value="NZ_CP040710.1"/>
</dbReference>
<proteinExistence type="predicted"/>
<feature type="signal peptide" evidence="1">
    <location>
        <begin position="1"/>
        <end position="25"/>
    </location>
</feature>
<dbReference type="EMBL" id="CP040710">
    <property type="protein sequence ID" value="QCX01252.1"/>
    <property type="molecule type" value="Genomic_DNA"/>
</dbReference>
<sequence>MGNRRIHMVTFLVLLLSFGSIVAQADEKETVTIPLSTPGEAGYLKIGLLYGSITVEAHQGEDVIVETTSKQSSKSQKTKDGMRKIGDTSIEFSVEEYNNKVTVRSRKQNKTVDFLIKVPENFSLDLRATNNGNIKVEGVIGEMEISNLNGAISLVNIGGSVIADALNKNIVVSFTKGYAKSPMAFTSLNGDLDVTFPANLSANVKAKTDNGEIYTDYEMKMTRDISKDEKKSSAGVYKVTVDKWVTGTINGGGEELLFKTMNGDIMIRSN</sequence>
<feature type="chain" id="PRO_5023134098" evidence="1">
    <location>
        <begin position="26"/>
        <end position="270"/>
    </location>
</feature>
<dbReference type="AlphaFoldDB" id="A0A5B7SSR6"/>
<name>A0A5B7SSR6_9FLAO</name>
<dbReference type="Proteomes" id="UP000310017">
    <property type="component" value="Chromosome"/>
</dbReference>
<dbReference type="OrthoDB" id="787698at2"/>
<keyword evidence="1" id="KW-0732">Signal</keyword>
<dbReference type="KEGG" id="asag:FGM00_14455"/>
<reference evidence="2 3" key="1">
    <citation type="submission" date="2019-05" db="EMBL/GenBank/DDBJ databases">
        <title>Genome sequencing of F202Z8.</title>
        <authorList>
            <person name="Kwon Y.M."/>
        </authorList>
    </citation>
    <scope>NUCLEOTIDE SEQUENCE [LARGE SCALE GENOMIC DNA]</scope>
    <source>
        <strain evidence="2 3">F202Z8</strain>
    </source>
</reference>